<dbReference type="Proteomes" id="UP000189475">
    <property type="component" value="Unassembled WGS sequence"/>
</dbReference>
<keyword evidence="1" id="KW-0472">Membrane</keyword>
<evidence type="ECO:0000256" key="1">
    <source>
        <dbReference type="SAM" id="Phobius"/>
    </source>
</evidence>
<accession>A0A1R4B474</accession>
<dbReference type="RefSeq" id="WP_077314126.1">
    <property type="nucleotide sequence ID" value="NZ_AP024887.1"/>
</dbReference>
<proteinExistence type="predicted"/>
<dbReference type="AlphaFoldDB" id="A0A1R4B474"/>
<keyword evidence="1" id="KW-0812">Transmembrane</keyword>
<dbReference type="EMBL" id="FUFT01000004">
    <property type="protein sequence ID" value="SJL83722.1"/>
    <property type="molecule type" value="Genomic_DNA"/>
</dbReference>
<gene>
    <name evidence="2" type="ORF">VPAL9027_01700</name>
</gene>
<dbReference type="STRING" id="1918946.VPAL9027_01700"/>
<name>A0A1R4B474_9VIBR</name>
<sequence>MRYVKYWVQSVILRYSWRQQLGGFLGLWGIIQCLIVLLLWRPSYQQLQDHQQRVRLEQQRWEQRHQRVMMWQHSHRTAMVMKHQLAQVQRASYQPDVVTWFTQQARHVGLVVEYVMVSSAHSSGAVTEIRFKVIGHYRLLGELINVLTHYGRDVEMLELKWQSRSQTQDSIRLSGRLRILPWSKAVAHD</sequence>
<evidence type="ECO:0000313" key="2">
    <source>
        <dbReference type="EMBL" id="SJL83722.1"/>
    </source>
</evidence>
<evidence type="ECO:0000313" key="3">
    <source>
        <dbReference type="Proteomes" id="UP000189475"/>
    </source>
</evidence>
<protein>
    <recommendedName>
        <fullName evidence="4">Pilus assembly protein, PilO</fullName>
    </recommendedName>
</protein>
<dbReference type="OrthoDB" id="6380574at2"/>
<keyword evidence="1" id="KW-1133">Transmembrane helix</keyword>
<reference evidence="2 3" key="1">
    <citation type="submission" date="2017-02" db="EMBL/GenBank/DDBJ databases">
        <authorList>
            <person name="Peterson S.W."/>
        </authorList>
    </citation>
    <scope>NUCLEOTIDE SEQUENCE [LARGE SCALE GENOMIC DNA]</scope>
    <source>
        <strain evidence="2 3">CECT 9027</strain>
    </source>
</reference>
<evidence type="ECO:0008006" key="4">
    <source>
        <dbReference type="Google" id="ProtNLM"/>
    </source>
</evidence>
<feature type="transmembrane region" description="Helical" evidence="1">
    <location>
        <begin position="21"/>
        <end position="40"/>
    </location>
</feature>
<organism evidence="2 3">
    <name type="scientific">Vibrio palustris</name>
    <dbReference type="NCBI Taxonomy" id="1918946"/>
    <lineage>
        <taxon>Bacteria</taxon>
        <taxon>Pseudomonadati</taxon>
        <taxon>Pseudomonadota</taxon>
        <taxon>Gammaproteobacteria</taxon>
        <taxon>Vibrionales</taxon>
        <taxon>Vibrionaceae</taxon>
        <taxon>Vibrio</taxon>
    </lineage>
</organism>
<keyword evidence="3" id="KW-1185">Reference proteome</keyword>